<evidence type="ECO:0000256" key="6">
    <source>
        <dbReference type="SAM" id="MobiDB-lite"/>
    </source>
</evidence>
<keyword evidence="7" id="KW-0472">Membrane</keyword>
<dbReference type="PROSITE" id="PS50292">
    <property type="entry name" value="PEROXIDASE_3"/>
    <property type="match status" value="1"/>
</dbReference>
<keyword evidence="5" id="KW-0479">Metal-binding</keyword>
<reference evidence="8" key="1">
    <citation type="submission" date="2020-11" db="EMBL/GenBank/DDBJ databases">
        <authorList>
            <person name="Tran Van P."/>
        </authorList>
    </citation>
    <scope>NUCLEOTIDE SEQUENCE</scope>
</reference>
<keyword evidence="5" id="KW-0408">Iron</keyword>
<dbReference type="GO" id="GO:0006979">
    <property type="term" value="P:response to oxidative stress"/>
    <property type="evidence" value="ECO:0007669"/>
    <property type="project" value="InterPro"/>
</dbReference>
<feature type="region of interest" description="Disordered" evidence="6">
    <location>
        <begin position="1"/>
        <end position="45"/>
    </location>
</feature>
<evidence type="ECO:0000256" key="2">
    <source>
        <dbReference type="ARBA" id="ARBA00022525"/>
    </source>
</evidence>
<feature type="region of interest" description="Disordered" evidence="6">
    <location>
        <begin position="109"/>
        <end position="131"/>
    </location>
</feature>
<comment type="subcellular location">
    <subcellularLocation>
        <location evidence="1">Secreted</location>
    </subcellularLocation>
</comment>
<dbReference type="Proteomes" id="UP000677054">
    <property type="component" value="Unassembled WGS sequence"/>
</dbReference>
<dbReference type="GO" id="GO:0046872">
    <property type="term" value="F:metal ion binding"/>
    <property type="evidence" value="ECO:0007669"/>
    <property type="project" value="UniProtKB-KW"/>
</dbReference>
<dbReference type="PANTHER" id="PTHR11475">
    <property type="entry name" value="OXIDASE/PEROXIDASE"/>
    <property type="match status" value="1"/>
</dbReference>
<dbReference type="GO" id="GO:0020037">
    <property type="term" value="F:heme binding"/>
    <property type="evidence" value="ECO:0007669"/>
    <property type="project" value="InterPro"/>
</dbReference>
<sequence>MSYEERNRSEAIQGNTSTWSRRSHLGSRRAGVASGERGPLLGMRSSEYDPIHPPTTYQVCLQQYSKFRTSILVLAALALLTLLVLVTVLATKSPGKATDNPIQTLLLLPSQPLPGPDAGDEKPVPDVDEGSLANALDYGDRAKKDLETLEDTLASKGLVLDKDTAAGEHVTFLGTRNKSMEMAKQGYALLKATLKVASDLGLNNSGSKDLAWEKLPDLRPIAVCDDIFVPRCNASYLYRSINGSCNNLDFPDLGSSFTPYRRVLRPDYSDGVDGPRKSTTGDELPSPRQISMILHPNVDRPSKNISLLFVLWGQFLDHDITGAALTVGKNGSGITCCSPEVRNDSSLRHPACFPIQVLQDDTFYVQNNVSCLEFVRNAPAPSCRLGPRQQFNQQTAFIDGSMIYGASEEENRSIRSFEKGEMSTGNSSESGPLLPPSLSPDDGCNVPDEMAQNRYCFKAGDPRVNQMTHLTAMHTVWLRQHNRVAQQLSLVNPHWDDEKLFQETRRIIGAQLQHITYQEFLPLLFGKEAYDRMELRPLEQGYYEGYNTSVDPTIGNSFAAAAYRFGHSLIQGLVQMVGPKQRGQTVRFIQLHELYFNPFPLYEKEGVGSLFRGHSTMPSQESDRFYTDQVTNKLFQPRNSTHGLDLVTINIQRGRDHGIPSYIQFRQKCGLKTPKQFWEMYNIVEPEAMQIFQRLYRNVDDIDLYSGGILEVKGNGSLVGPTFACLLADQFIRLKQGDRFFYENGPQHNPYPFTQEQLTEIKKTTFSRILCDNADSLEEVPLESLMMGGAGFSCGDPRIPSPDWSRWQDPLRSSLDLLQLPTFNATDFLRS</sequence>
<protein>
    <recommendedName>
        <fullName evidence="10">Peroxidase</fullName>
    </recommendedName>
</protein>
<dbReference type="EMBL" id="CAJPEV010000281">
    <property type="protein sequence ID" value="CAG0883375.1"/>
    <property type="molecule type" value="Genomic_DNA"/>
</dbReference>
<dbReference type="OrthoDB" id="823504at2759"/>
<evidence type="ECO:0000256" key="1">
    <source>
        <dbReference type="ARBA" id="ARBA00004613"/>
    </source>
</evidence>
<keyword evidence="2" id="KW-0964">Secreted</keyword>
<dbReference type="PANTHER" id="PTHR11475:SF141">
    <property type="entry name" value="CARDINAL"/>
    <property type="match status" value="1"/>
</dbReference>
<keyword evidence="7" id="KW-0812">Transmembrane</keyword>
<dbReference type="InterPro" id="IPR019791">
    <property type="entry name" value="Haem_peroxidase_animal"/>
</dbReference>
<feature type="binding site" description="axial binding residue" evidence="5">
    <location>
        <position position="567"/>
    </location>
    <ligand>
        <name>heme b</name>
        <dbReference type="ChEBI" id="CHEBI:60344"/>
    </ligand>
    <ligandPart>
        <name>Fe</name>
        <dbReference type="ChEBI" id="CHEBI:18248"/>
    </ligandPart>
</feature>
<keyword evidence="7" id="KW-1133">Transmembrane helix</keyword>
<organism evidence="8">
    <name type="scientific">Darwinula stevensoni</name>
    <dbReference type="NCBI Taxonomy" id="69355"/>
    <lineage>
        <taxon>Eukaryota</taxon>
        <taxon>Metazoa</taxon>
        <taxon>Ecdysozoa</taxon>
        <taxon>Arthropoda</taxon>
        <taxon>Crustacea</taxon>
        <taxon>Oligostraca</taxon>
        <taxon>Ostracoda</taxon>
        <taxon>Podocopa</taxon>
        <taxon>Podocopida</taxon>
        <taxon>Darwinulocopina</taxon>
        <taxon>Darwinuloidea</taxon>
        <taxon>Darwinulidae</taxon>
        <taxon>Darwinula</taxon>
    </lineage>
</organism>
<keyword evidence="4" id="KW-0732">Signal</keyword>
<dbReference type="Pfam" id="PF03098">
    <property type="entry name" value="An_peroxidase"/>
    <property type="match status" value="1"/>
</dbReference>
<dbReference type="AlphaFoldDB" id="A0A7R8X8F7"/>
<gene>
    <name evidence="8" type="ORF">DSTB1V02_LOCUS2492</name>
</gene>
<feature type="compositionally biased region" description="Polar residues" evidence="6">
    <location>
        <begin position="10"/>
        <end position="20"/>
    </location>
</feature>
<evidence type="ECO:0008006" key="10">
    <source>
        <dbReference type="Google" id="ProtNLM"/>
    </source>
</evidence>
<dbReference type="InterPro" id="IPR010255">
    <property type="entry name" value="Haem_peroxidase_sf"/>
</dbReference>
<dbReference type="GO" id="GO:0004601">
    <property type="term" value="F:peroxidase activity"/>
    <property type="evidence" value="ECO:0007669"/>
    <property type="project" value="UniProtKB-KW"/>
</dbReference>
<feature type="region of interest" description="Disordered" evidence="6">
    <location>
        <begin position="268"/>
        <end position="287"/>
    </location>
</feature>
<dbReference type="EMBL" id="LR899798">
    <property type="protein sequence ID" value="CAD7242529.1"/>
    <property type="molecule type" value="Genomic_DNA"/>
</dbReference>
<dbReference type="SUPFAM" id="SSF48113">
    <property type="entry name" value="Heme-dependent peroxidases"/>
    <property type="match status" value="1"/>
</dbReference>
<dbReference type="FunFam" id="1.10.640.10:FF:000003">
    <property type="entry name" value="chorion peroxidase"/>
    <property type="match status" value="1"/>
</dbReference>
<evidence type="ECO:0000256" key="4">
    <source>
        <dbReference type="ARBA" id="ARBA00022729"/>
    </source>
</evidence>
<feature type="region of interest" description="Disordered" evidence="6">
    <location>
        <begin position="419"/>
        <end position="442"/>
    </location>
</feature>
<keyword evidence="3" id="KW-0575">Peroxidase</keyword>
<evidence type="ECO:0000256" key="3">
    <source>
        <dbReference type="ARBA" id="ARBA00022559"/>
    </source>
</evidence>
<accession>A0A7R8X8F7</accession>
<evidence type="ECO:0000256" key="7">
    <source>
        <dbReference type="SAM" id="Phobius"/>
    </source>
</evidence>
<dbReference type="GO" id="GO:0005576">
    <property type="term" value="C:extracellular region"/>
    <property type="evidence" value="ECO:0007669"/>
    <property type="project" value="UniProtKB-SubCell"/>
</dbReference>
<keyword evidence="9" id="KW-1185">Reference proteome</keyword>
<name>A0A7R8X8F7_9CRUS</name>
<evidence type="ECO:0000256" key="5">
    <source>
        <dbReference type="PIRSR" id="PIRSR619791-2"/>
    </source>
</evidence>
<dbReference type="Gene3D" id="1.10.640.10">
    <property type="entry name" value="Haem peroxidase domain superfamily, animal type"/>
    <property type="match status" value="1"/>
</dbReference>
<feature type="transmembrane region" description="Helical" evidence="7">
    <location>
        <begin position="71"/>
        <end position="90"/>
    </location>
</feature>
<evidence type="ECO:0000313" key="8">
    <source>
        <dbReference type="EMBL" id="CAD7242529.1"/>
    </source>
</evidence>
<dbReference type="CDD" id="cd09823">
    <property type="entry name" value="peroxinectin_like"/>
    <property type="match status" value="1"/>
</dbReference>
<keyword evidence="3" id="KW-0560">Oxidoreductase</keyword>
<keyword evidence="5" id="KW-0349">Heme</keyword>
<dbReference type="InterPro" id="IPR037120">
    <property type="entry name" value="Haem_peroxidase_sf_animal"/>
</dbReference>
<dbReference type="PRINTS" id="PR00457">
    <property type="entry name" value="ANPEROXIDASE"/>
</dbReference>
<proteinExistence type="predicted"/>
<evidence type="ECO:0000313" key="9">
    <source>
        <dbReference type="Proteomes" id="UP000677054"/>
    </source>
</evidence>
<feature type="compositionally biased region" description="Basic and acidic residues" evidence="6">
    <location>
        <begin position="268"/>
        <end position="280"/>
    </location>
</feature>